<dbReference type="PROSITE" id="PS50199">
    <property type="entry name" value="ZF_RANBP2_2"/>
    <property type="match status" value="1"/>
</dbReference>
<evidence type="ECO:0000259" key="11">
    <source>
        <dbReference type="PROSITE" id="PS50102"/>
    </source>
</evidence>
<dbReference type="PROSITE" id="PS50102">
    <property type="entry name" value="RRM"/>
    <property type="match status" value="1"/>
</dbReference>
<proteinExistence type="predicted"/>
<dbReference type="CDD" id="cd16162">
    <property type="entry name" value="OCRE_RBM5_like"/>
    <property type="match status" value="1"/>
</dbReference>
<dbReference type="Proteomes" id="UP000801492">
    <property type="component" value="Unassembled WGS sequence"/>
</dbReference>
<evidence type="ECO:0000259" key="13">
    <source>
        <dbReference type="PROSITE" id="PS50199"/>
    </source>
</evidence>
<keyword evidence="4 9" id="KW-0863">Zinc-finger</keyword>
<dbReference type="InterPro" id="IPR001876">
    <property type="entry name" value="Znf_RanBP2"/>
</dbReference>
<evidence type="ECO:0000256" key="8">
    <source>
        <dbReference type="PROSITE-ProRule" id="PRU00176"/>
    </source>
</evidence>
<protein>
    <recommendedName>
        <fullName evidence="16">RNA-binding protein 5</fullName>
    </recommendedName>
</protein>
<feature type="compositionally biased region" description="Basic and acidic residues" evidence="10">
    <location>
        <begin position="8"/>
        <end position="50"/>
    </location>
</feature>
<dbReference type="InterPro" id="IPR012677">
    <property type="entry name" value="Nucleotide-bd_a/b_plait_sf"/>
</dbReference>
<evidence type="ECO:0000256" key="9">
    <source>
        <dbReference type="PROSITE-ProRule" id="PRU00322"/>
    </source>
</evidence>
<dbReference type="CDD" id="cd12313">
    <property type="entry name" value="RRM1_RRM2_RBM5_like"/>
    <property type="match status" value="1"/>
</dbReference>
<organism evidence="14 15">
    <name type="scientific">Ignelater luminosus</name>
    <name type="common">Cucubano</name>
    <name type="synonym">Pyrophorus luminosus</name>
    <dbReference type="NCBI Taxonomy" id="2038154"/>
    <lineage>
        <taxon>Eukaryota</taxon>
        <taxon>Metazoa</taxon>
        <taxon>Ecdysozoa</taxon>
        <taxon>Arthropoda</taxon>
        <taxon>Hexapoda</taxon>
        <taxon>Insecta</taxon>
        <taxon>Pterygota</taxon>
        <taxon>Neoptera</taxon>
        <taxon>Endopterygota</taxon>
        <taxon>Coleoptera</taxon>
        <taxon>Polyphaga</taxon>
        <taxon>Elateriformia</taxon>
        <taxon>Elateroidea</taxon>
        <taxon>Elateridae</taxon>
        <taxon>Agrypninae</taxon>
        <taxon>Pyrophorini</taxon>
        <taxon>Ignelater</taxon>
    </lineage>
</organism>
<keyword evidence="2" id="KW-0479">Metal-binding</keyword>
<name>A0A8K0DJI8_IGNLU</name>
<keyword evidence="3" id="KW-0677">Repeat</keyword>
<dbReference type="GO" id="GO:0005634">
    <property type="term" value="C:nucleus"/>
    <property type="evidence" value="ECO:0007669"/>
    <property type="project" value="UniProtKB-SubCell"/>
</dbReference>
<dbReference type="AlphaFoldDB" id="A0A8K0DJI8"/>
<dbReference type="PANTHER" id="PTHR13948:SF3">
    <property type="entry name" value="FI21118P1"/>
    <property type="match status" value="1"/>
</dbReference>
<sequence length="803" mass="91318">MFRSRSSSRWERKSEDRKSQDRHRSYRDDDRSHRRSSRWERKSSERDVRERSRRRRDDDDDDDRESTRKDYSSKKPPLGASGTEVIGYKSYPPNSTIMIRGLAQHITEIDIRQDIIHSGLMPKEIRLVRTKDTGISRGFAFVEFSTLEEATRWMDLKEGVLILHNQYRAIMQYSIPKAASQVSDTVPSQKAAFDWFCAKCGAQNFKRRENCFKCFASRTESEEGGSGSDEVSEYVTKTIMLRNLDALTTEDSVIQILSKVIPEQAKKISGVCIGRDPLTSTSRGICYLGTDSTLDALTLFQELTNLEQSLNIDDKVVTISYCKYNMGDTEKAHEQALQAAFPNASQPSTYVLSDVNKLAEYAASRYAKTVLEYQQYFEYYKNYFAEQISAGNCITLQNNQTDATNVAAAVAQAAIQRTQANKNLYSVSQVLVPDGTETTHYPIPDVSKYVYDKNSGYYYDPSTTLFYDPNSTYYWNSVLQKYLYYDHEKSTYVLVEVPYDYMSTQQSVENTMEQKSKKQKTEKQDKIKVAKKVVKDMERWAKTLNQKKDLSSSSSLSTSNSEGSSSTLTSSASADIGFSVLENKNNSLSSSYSCSYDIPTSIPEVIHTSPAIPIHEENQLSDEETLIQETDFLDFKKLICKLCKRQLSSAEALSKHGSLSELHKKNLEMYFNNKKNENNCDKTVYRDRAKERRMKYGLSDEQHVSELKEKYLKSLEMANISTATSVNEPISSENVGSRLLQKMGWTEGQGLGKSNQGRTTIIQAEQRNSTVGLGNKVAYTAVAGESYKDSVKKVLYARYQELD</sequence>
<dbReference type="SUPFAM" id="SSF90209">
    <property type="entry name" value="Ran binding protein zinc finger-like"/>
    <property type="match status" value="1"/>
</dbReference>
<keyword evidence="15" id="KW-1185">Reference proteome</keyword>
<evidence type="ECO:0000256" key="3">
    <source>
        <dbReference type="ARBA" id="ARBA00022737"/>
    </source>
</evidence>
<accession>A0A8K0DJI8</accession>
<dbReference type="InterPro" id="IPR035979">
    <property type="entry name" value="RBD_domain_sf"/>
</dbReference>
<dbReference type="GO" id="GO:0008270">
    <property type="term" value="F:zinc ion binding"/>
    <property type="evidence" value="ECO:0007669"/>
    <property type="project" value="UniProtKB-KW"/>
</dbReference>
<feature type="domain" description="RRM" evidence="11">
    <location>
        <begin position="95"/>
        <end position="176"/>
    </location>
</feature>
<dbReference type="Gene3D" id="4.10.1060.10">
    <property type="entry name" value="Zinc finger, RanBP2-type"/>
    <property type="match status" value="1"/>
</dbReference>
<dbReference type="Pfam" id="PF01585">
    <property type="entry name" value="G-patch"/>
    <property type="match status" value="1"/>
</dbReference>
<feature type="compositionally biased region" description="Low complexity" evidence="10">
    <location>
        <begin position="551"/>
        <end position="570"/>
    </location>
</feature>
<comment type="caution">
    <text evidence="14">The sequence shown here is derived from an EMBL/GenBank/DDBJ whole genome shotgun (WGS) entry which is preliminary data.</text>
</comment>
<evidence type="ECO:0008006" key="16">
    <source>
        <dbReference type="Google" id="ProtNLM"/>
    </source>
</evidence>
<dbReference type="SMART" id="SM00443">
    <property type="entry name" value="G_patch"/>
    <property type="match status" value="1"/>
</dbReference>
<dbReference type="PROSITE" id="PS50174">
    <property type="entry name" value="G_PATCH"/>
    <property type="match status" value="1"/>
</dbReference>
<feature type="region of interest" description="Disordered" evidence="10">
    <location>
        <begin position="550"/>
        <end position="570"/>
    </location>
</feature>
<evidence type="ECO:0000256" key="7">
    <source>
        <dbReference type="ARBA" id="ARBA00023242"/>
    </source>
</evidence>
<evidence type="ECO:0000259" key="12">
    <source>
        <dbReference type="PROSITE" id="PS50174"/>
    </source>
</evidence>
<evidence type="ECO:0000256" key="2">
    <source>
        <dbReference type="ARBA" id="ARBA00022723"/>
    </source>
</evidence>
<dbReference type="EMBL" id="VTPC01001533">
    <property type="protein sequence ID" value="KAF2901630.1"/>
    <property type="molecule type" value="Genomic_DNA"/>
</dbReference>
<dbReference type="InterPro" id="IPR041591">
    <property type="entry name" value="OCRE"/>
</dbReference>
<dbReference type="OrthoDB" id="29221at2759"/>
<comment type="subcellular location">
    <subcellularLocation>
        <location evidence="1">Nucleus</location>
    </subcellularLocation>
</comment>
<keyword evidence="5" id="KW-0862">Zinc</keyword>
<evidence type="ECO:0000256" key="1">
    <source>
        <dbReference type="ARBA" id="ARBA00004123"/>
    </source>
</evidence>
<dbReference type="GO" id="GO:0000398">
    <property type="term" value="P:mRNA splicing, via spliceosome"/>
    <property type="evidence" value="ECO:0007669"/>
    <property type="project" value="TreeGrafter"/>
</dbReference>
<evidence type="ECO:0000256" key="4">
    <source>
        <dbReference type="ARBA" id="ARBA00022771"/>
    </source>
</evidence>
<keyword evidence="7" id="KW-0539">Nucleus</keyword>
<dbReference type="Pfam" id="PF00076">
    <property type="entry name" value="RRM_1"/>
    <property type="match status" value="1"/>
</dbReference>
<dbReference type="InterPro" id="IPR036443">
    <property type="entry name" value="Znf_RanBP2_sf"/>
</dbReference>
<dbReference type="Pfam" id="PF17780">
    <property type="entry name" value="OCRE"/>
    <property type="match status" value="1"/>
</dbReference>
<keyword evidence="6 8" id="KW-0694">RNA-binding</keyword>
<feature type="region of interest" description="Disordered" evidence="10">
    <location>
        <begin position="1"/>
        <end position="87"/>
    </location>
</feature>
<reference evidence="14" key="1">
    <citation type="submission" date="2019-08" db="EMBL/GenBank/DDBJ databases">
        <title>The genome of the North American firefly Photinus pyralis.</title>
        <authorList>
            <consortium name="Photinus pyralis genome working group"/>
            <person name="Fallon T.R."/>
            <person name="Sander Lower S.E."/>
            <person name="Weng J.-K."/>
        </authorList>
    </citation>
    <scope>NUCLEOTIDE SEQUENCE</scope>
    <source>
        <strain evidence="14">TRF0915ILg1</strain>
        <tissue evidence="14">Whole body</tissue>
    </source>
</reference>
<evidence type="ECO:0000313" key="15">
    <source>
        <dbReference type="Proteomes" id="UP000801492"/>
    </source>
</evidence>
<dbReference type="Gene3D" id="3.30.70.330">
    <property type="match status" value="2"/>
</dbReference>
<evidence type="ECO:0000256" key="10">
    <source>
        <dbReference type="SAM" id="MobiDB-lite"/>
    </source>
</evidence>
<feature type="domain" description="G-patch" evidence="12">
    <location>
        <begin position="732"/>
        <end position="778"/>
    </location>
</feature>
<dbReference type="PROSITE" id="PS01358">
    <property type="entry name" value="ZF_RANBP2_1"/>
    <property type="match status" value="1"/>
</dbReference>
<dbReference type="InterPro" id="IPR000504">
    <property type="entry name" value="RRM_dom"/>
</dbReference>
<evidence type="ECO:0000256" key="6">
    <source>
        <dbReference type="ARBA" id="ARBA00022884"/>
    </source>
</evidence>
<dbReference type="GO" id="GO:0003723">
    <property type="term" value="F:RNA binding"/>
    <property type="evidence" value="ECO:0007669"/>
    <property type="project" value="UniProtKB-UniRule"/>
</dbReference>
<dbReference type="InterPro" id="IPR000467">
    <property type="entry name" value="G_patch_dom"/>
</dbReference>
<gene>
    <name evidence="14" type="ORF">ILUMI_04555</name>
</gene>
<evidence type="ECO:0000313" key="14">
    <source>
        <dbReference type="EMBL" id="KAF2901630.1"/>
    </source>
</evidence>
<dbReference type="SUPFAM" id="SSF54928">
    <property type="entry name" value="RNA-binding domain, RBD"/>
    <property type="match status" value="1"/>
</dbReference>
<evidence type="ECO:0000256" key="5">
    <source>
        <dbReference type="ARBA" id="ARBA00022833"/>
    </source>
</evidence>
<feature type="domain" description="RanBP2-type" evidence="13">
    <location>
        <begin position="190"/>
        <end position="220"/>
    </location>
</feature>
<dbReference type="PANTHER" id="PTHR13948">
    <property type="entry name" value="RNA-BINDING PROTEIN"/>
    <property type="match status" value="1"/>
</dbReference>
<dbReference type="SMART" id="SM00360">
    <property type="entry name" value="RRM"/>
    <property type="match status" value="2"/>
</dbReference>